<dbReference type="InterPro" id="IPR005133">
    <property type="entry name" value="PhaG_MnhG_YufB"/>
</dbReference>
<dbReference type="RefSeq" id="WP_145860432.1">
    <property type="nucleotide sequence ID" value="NZ_RPFW01000008.1"/>
</dbReference>
<gene>
    <name evidence="2" type="ORF">EAS64_35870</name>
</gene>
<dbReference type="Proteomes" id="UP000460272">
    <property type="component" value="Unassembled WGS sequence"/>
</dbReference>
<sequence length="112" mass="10990">MTLTGVISTVLLVAGLVVVVGSCVGMAVLDDPLDRLHLTTPAAMLGSTGICAAVVVRAGLSASGLAAIGVAVILIVANPLVGHAMARAIAIRHGATWADPQDNGVSPSGGEQ</sequence>
<dbReference type="AlphaFoldDB" id="A0A6P2BRI5"/>
<evidence type="ECO:0000313" key="2">
    <source>
        <dbReference type="EMBL" id="TVZ00735.1"/>
    </source>
</evidence>
<dbReference type="GO" id="GO:0015297">
    <property type="term" value="F:antiporter activity"/>
    <property type="evidence" value="ECO:0007669"/>
    <property type="project" value="InterPro"/>
</dbReference>
<reference evidence="2 3" key="1">
    <citation type="submission" date="2018-11" db="EMBL/GenBank/DDBJ databases">
        <title>Trebonia kvetii gen.nov., sp.nov., a novel acidophilic actinobacterium, and proposal of the new actinobacterial family Treboniaceae fam. nov.</title>
        <authorList>
            <person name="Rapoport D."/>
            <person name="Sagova-Mareckova M."/>
            <person name="Sedlacek I."/>
            <person name="Provaznik J."/>
            <person name="Kralova S."/>
            <person name="Pavlinic D."/>
            <person name="Benes V."/>
            <person name="Kopecky J."/>
        </authorList>
    </citation>
    <scope>NUCLEOTIDE SEQUENCE [LARGE SCALE GENOMIC DNA]</scope>
    <source>
        <strain evidence="2 3">15Tr583</strain>
    </source>
</reference>
<comment type="caution">
    <text evidence="2">The sequence shown here is derived from an EMBL/GenBank/DDBJ whole genome shotgun (WGS) entry which is preliminary data.</text>
</comment>
<feature type="transmembrane region" description="Helical" evidence="1">
    <location>
        <begin position="62"/>
        <end position="82"/>
    </location>
</feature>
<accession>A0A6P2BRI5</accession>
<evidence type="ECO:0008006" key="4">
    <source>
        <dbReference type="Google" id="ProtNLM"/>
    </source>
</evidence>
<name>A0A6P2BRI5_9ACTN</name>
<evidence type="ECO:0000313" key="3">
    <source>
        <dbReference type="Proteomes" id="UP000460272"/>
    </source>
</evidence>
<dbReference type="GO" id="GO:0098662">
    <property type="term" value="P:inorganic cation transmembrane transport"/>
    <property type="evidence" value="ECO:0007669"/>
    <property type="project" value="InterPro"/>
</dbReference>
<feature type="transmembrane region" description="Helical" evidence="1">
    <location>
        <begin position="6"/>
        <end position="29"/>
    </location>
</feature>
<proteinExistence type="predicted"/>
<dbReference type="EMBL" id="RPFW01000008">
    <property type="protein sequence ID" value="TVZ00735.1"/>
    <property type="molecule type" value="Genomic_DNA"/>
</dbReference>
<keyword evidence="1" id="KW-1133">Transmembrane helix</keyword>
<organism evidence="2 3">
    <name type="scientific">Trebonia kvetii</name>
    <dbReference type="NCBI Taxonomy" id="2480626"/>
    <lineage>
        <taxon>Bacteria</taxon>
        <taxon>Bacillati</taxon>
        <taxon>Actinomycetota</taxon>
        <taxon>Actinomycetes</taxon>
        <taxon>Streptosporangiales</taxon>
        <taxon>Treboniaceae</taxon>
        <taxon>Trebonia</taxon>
    </lineage>
</organism>
<keyword evidence="1" id="KW-0812">Transmembrane</keyword>
<protein>
    <recommendedName>
        <fullName evidence="4">Monovalent cation/H(+) antiporter subunit G</fullName>
    </recommendedName>
</protein>
<keyword evidence="1" id="KW-0472">Membrane</keyword>
<keyword evidence="3" id="KW-1185">Reference proteome</keyword>
<dbReference type="Pfam" id="PF03334">
    <property type="entry name" value="PhaG_MnhG_YufB"/>
    <property type="match status" value="1"/>
</dbReference>
<evidence type="ECO:0000256" key="1">
    <source>
        <dbReference type="SAM" id="Phobius"/>
    </source>
</evidence>